<evidence type="ECO:0000313" key="3">
    <source>
        <dbReference type="Proteomes" id="UP001500192"/>
    </source>
</evidence>
<name>A0ABP9R351_9PSEU</name>
<dbReference type="Proteomes" id="UP001500192">
    <property type="component" value="Unassembled WGS sequence"/>
</dbReference>
<comment type="caution">
    <text evidence="2">The sequence shown here is derived from an EMBL/GenBank/DDBJ whole genome shotgun (WGS) entry which is preliminary data.</text>
</comment>
<dbReference type="EMBL" id="BAABIB010000092">
    <property type="protein sequence ID" value="GAA5171165.1"/>
    <property type="molecule type" value="Genomic_DNA"/>
</dbReference>
<organism evidence="2 3">
    <name type="scientific">Amycolatopsis dongchuanensis</name>
    <dbReference type="NCBI Taxonomy" id="1070866"/>
    <lineage>
        <taxon>Bacteria</taxon>
        <taxon>Bacillati</taxon>
        <taxon>Actinomycetota</taxon>
        <taxon>Actinomycetes</taxon>
        <taxon>Pseudonocardiales</taxon>
        <taxon>Pseudonocardiaceae</taxon>
        <taxon>Amycolatopsis</taxon>
    </lineage>
</organism>
<keyword evidence="3" id="KW-1185">Reference proteome</keyword>
<keyword evidence="1" id="KW-0175">Coiled coil</keyword>
<accession>A0ABP9R351</accession>
<evidence type="ECO:0000256" key="1">
    <source>
        <dbReference type="SAM" id="Coils"/>
    </source>
</evidence>
<gene>
    <name evidence="2" type="ORF">GCM10023214_50860</name>
</gene>
<evidence type="ECO:0008006" key="4">
    <source>
        <dbReference type="Google" id="ProtNLM"/>
    </source>
</evidence>
<protein>
    <recommendedName>
        <fullName evidence="4">PE domain-containing protein</fullName>
    </recommendedName>
</protein>
<proteinExistence type="predicted"/>
<reference evidence="3" key="1">
    <citation type="journal article" date="2019" name="Int. J. Syst. Evol. Microbiol.">
        <title>The Global Catalogue of Microorganisms (GCM) 10K type strain sequencing project: providing services to taxonomists for standard genome sequencing and annotation.</title>
        <authorList>
            <consortium name="The Broad Institute Genomics Platform"/>
            <consortium name="The Broad Institute Genome Sequencing Center for Infectious Disease"/>
            <person name="Wu L."/>
            <person name="Ma J."/>
        </authorList>
    </citation>
    <scope>NUCLEOTIDE SEQUENCE [LARGE SCALE GENOMIC DNA]</scope>
    <source>
        <strain evidence="3">JCM 18054</strain>
    </source>
</reference>
<evidence type="ECO:0000313" key="2">
    <source>
        <dbReference type="EMBL" id="GAA5171165.1"/>
    </source>
</evidence>
<feature type="coiled-coil region" evidence="1">
    <location>
        <begin position="122"/>
        <end position="149"/>
    </location>
</feature>
<sequence length="159" mass="16594">MGTAMTGFVPNGGQQPATTDVGGAIGLGIGGLMSQAAIASTTAEVQKLVDSAKSGGFAISEEGADEYIRVFRDFENVASQLLRTARDASQKPQLGSSAYARTVANHTVLVANGDAQSYNTALQSLINVVSQARTAFEQAKKNYAQMDDEVVQTFSGVQN</sequence>